<dbReference type="InterPro" id="IPR015828">
    <property type="entry name" value="NDUFA10"/>
</dbReference>
<evidence type="ECO:0000256" key="8">
    <source>
        <dbReference type="ARBA" id="ARBA00022660"/>
    </source>
</evidence>
<evidence type="ECO:0000259" key="14">
    <source>
        <dbReference type="Pfam" id="PF01712"/>
    </source>
</evidence>
<dbReference type="Pfam" id="PF01712">
    <property type="entry name" value="dNK"/>
    <property type="match status" value="1"/>
</dbReference>
<feature type="domain" description="Deoxynucleoside kinase" evidence="14">
    <location>
        <begin position="83"/>
        <end position="322"/>
    </location>
</feature>
<reference evidence="15" key="1">
    <citation type="submission" date="2022-01" db="EMBL/GenBank/DDBJ databases">
        <title>Genome Sequence Resource for Two Populations of Ditylenchus destructor, the Migratory Endoparasitic Phytonematode.</title>
        <authorList>
            <person name="Zhang H."/>
            <person name="Lin R."/>
            <person name="Xie B."/>
        </authorList>
    </citation>
    <scope>NUCLEOTIDE SEQUENCE</scope>
    <source>
        <strain evidence="15">BazhouSP</strain>
    </source>
</reference>
<protein>
    <recommendedName>
        <fullName evidence="5 13">NADH dehydrogenase [ubiquinone] 1 alpha subcomplex subunit 10, mitochondrial</fullName>
    </recommendedName>
</protein>
<keyword evidence="15" id="KW-0418">Kinase</keyword>
<dbReference type="EMBL" id="JAKKPZ010000033">
    <property type="protein sequence ID" value="KAI1708843.1"/>
    <property type="molecule type" value="Genomic_DNA"/>
</dbReference>
<dbReference type="PIRSF" id="PIRSF000543">
    <property type="entry name" value="NADH_UQ_42KD"/>
    <property type="match status" value="1"/>
</dbReference>
<accession>A0AAD4MX10</accession>
<comment type="caution">
    <text evidence="15">The sequence shown here is derived from an EMBL/GenBank/DDBJ whole genome shotgun (WGS) entry which is preliminary data.</text>
</comment>
<organism evidence="15 16">
    <name type="scientific">Ditylenchus destructor</name>
    <dbReference type="NCBI Taxonomy" id="166010"/>
    <lineage>
        <taxon>Eukaryota</taxon>
        <taxon>Metazoa</taxon>
        <taxon>Ecdysozoa</taxon>
        <taxon>Nematoda</taxon>
        <taxon>Chromadorea</taxon>
        <taxon>Rhabditida</taxon>
        <taxon>Tylenchina</taxon>
        <taxon>Tylenchomorpha</taxon>
        <taxon>Sphaerularioidea</taxon>
        <taxon>Anguinidae</taxon>
        <taxon>Anguininae</taxon>
        <taxon>Ditylenchus</taxon>
    </lineage>
</organism>
<evidence type="ECO:0000313" key="15">
    <source>
        <dbReference type="EMBL" id="KAI1708843.1"/>
    </source>
</evidence>
<evidence type="ECO:0000256" key="1">
    <source>
        <dbReference type="ARBA" id="ARBA00001974"/>
    </source>
</evidence>
<name>A0AAD4MX10_9BILA</name>
<keyword evidence="8 13" id="KW-0679">Respiratory chain</keyword>
<dbReference type="Proteomes" id="UP001201812">
    <property type="component" value="Unassembled WGS sequence"/>
</dbReference>
<keyword evidence="12 13" id="KW-0496">Mitochondrion</keyword>
<dbReference type="GO" id="GO:0006120">
    <property type="term" value="P:mitochondrial electron transport, NADH to ubiquinone"/>
    <property type="evidence" value="ECO:0007669"/>
    <property type="project" value="InterPro"/>
</dbReference>
<keyword evidence="6 13" id="KW-0813">Transport</keyword>
<evidence type="ECO:0000256" key="9">
    <source>
        <dbReference type="ARBA" id="ARBA00022827"/>
    </source>
</evidence>
<proteinExistence type="inferred from homology"/>
<evidence type="ECO:0000313" key="16">
    <source>
        <dbReference type="Proteomes" id="UP001201812"/>
    </source>
</evidence>
<gene>
    <name evidence="15" type="ORF">DdX_11599</name>
</gene>
<sequence length="436" mass="52008">MTTGPISGVLRFAVGRFGGSSSILAMSYQPHNHQQKRTIVNKSLLKLPDNYPDPWPYKELNYNWENYYFDRTKKRLHENSKLIVIEGNTGSGKTKIGQEIADILGFHYMPEFKMDDILIDRYGNDLRKFYHRFPKSFRYPDTNMFFKDPYDDMNAAMQSRFYFCRWEQYLNALAHLTNTGQGVILERTPHSDFVFANAMRAKDYIGLEFFKHYYYVRKLTLSHLKLYPHLIIFLDCPVSKCIENIKERGNPDEIAIHDSEYLRVMDESYKDYLRDLKRHSKILVYDWEKPGNADNIVEDIEHLDFDFFEWHTGDILETWNTLEDDFQCATTKYQLRTCFDDIAGMHEVAELYQSPVDLNNFMYVMKHEVLKSRCGYGYTSKDPRQGMGIWKDRQMLPESWYEYELKELYYDMHHTMQTQLDPNANDYDPHYQEHAH</sequence>
<evidence type="ECO:0000256" key="4">
    <source>
        <dbReference type="ARBA" id="ARBA00008606"/>
    </source>
</evidence>
<keyword evidence="15" id="KW-0808">Transferase</keyword>
<keyword evidence="10" id="KW-0809">Transit peptide</keyword>
<dbReference type="GO" id="GO:0016301">
    <property type="term" value="F:kinase activity"/>
    <property type="evidence" value="ECO:0007669"/>
    <property type="project" value="UniProtKB-KW"/>
</dbReference>
<evidence type="ECO:0000256" key="6">
    <source>
        <dbReference type="ARBA" id="ARBA00022448"/>
    </source>
</evidence>
<comment type="cofactor">
    <cofactor evidence="1 13">
        <name>FAD</name>
        <dbReference type="ChEBI" id="CHEBI:57692"/>
    </cofactor>
</comment>
<evidence type="ECO:0000256" key="3">
    <source>
        <dbReference type="ARBA" id="ARBA00004305"/>
    </source>
</evidence>
<keyword evidence="16" id="KW-1185">Reference proteome</keyword>
<dbReference type="InterPro" id="IPR027417">
    <property type="entry name" value="P-loop_NTPase"/>
</dbReference>
<evidence type="ECO:0000256" key="2">
    <source>
        <dbReference type="ARBA" id="ARBA00003195"/>
    </source>
</evidence>
<dbReference type="InterPro" id="IPR050566">
    <property type="entry name" value="Deoxyribonucleoside_kinase"/>
</dbReference>
<dbReference type="GO" id="GO:0005759">
    <property type="term" value="C:mitochondrial matrix"/>
    <property type="evidence" value="ECO:0007669"/>
    <property type="project" value="UniProtKB-SubCell"/>
</dbReference>
<dbReference type="PANTHER" id="PTHR10513">
    <property type="entry name" value="DEOXYNUCLEOSIDE KINASE"/>
    <property type="match status" value="1"/>
</dbReference>
<comment type="function">
    <text evidence="2 13">Accessory subunit of the mitochondrial membrane respiratory chain NADH dehydrogenase (Complex I), that is believed not to be involved in catalysis. Complex I functions in the transfer of electrons from NADH to the respiratory chain. The immediate electron acceptor for the enzyme is believed to be ubiquinone.</text>
</comment>
<evidence type="ECO:0000256" key="7">
    <source>
        <dbReference type="ARBA" id="ARBA00022630"/>
    </source>
</evidence>
<comment type="similarity">
    <text evidence="4 13">Belongs to the complex I NDUFA10 subunit family.</text>
</comment>
<comment type="subcellular location">
    <subcellularLocation>
        <location evidence="3 13">Mitochondrion matrix</location>
    </subcellularLocation>
</comment>
<evidence type="ECO:0000256" key="12">
    <source>
        <dbReference type="ARBA" id="ARBA00023128"/>
    </source>
</evidence>
<evidence type="ECO:0000256" key="13">
    <source>
        <dbReference type="PIRNR" id="PIRNR000543"/>
    </source>
</evidence>
<evidence type="ECO:0000256" key="5">
    <source>
        <dbReference type="ARBA" id="ARBA00017279"/>
    </source>
</evidence>
<keyword evidence="9 13" id="KW-0274">FAD</keyword>
<dbReference type="AlphaFoldDB" id="A0AAD4MX10"/>
<evidence type="ECO:0000256" key="10">
    <source>
        <dbReference type="ARBA" id="ARBA00022946"/>
    </source>
</evidence>
<keyword evidence="11 13" id="KW-0249">Electron transport</keyword>
<keyword evidence="7 13" id="KW-0285">Flavoprotein</keyword>
<evidence type="ECO:0000256" key="11">
    <source>
        <dbReference type="ARBA" id="ARBA00022982"/>
    </source>
</evidence>
<dbReference type="SUPFAM" id="SSF52540">
    <property type="entry name" value="P-loop containing nucleoside triphosphate hydrolases"/>
    <property type="match status" value="1"/>
</dbReference>
<dbReference type="InterPro" id="IPR031314">
    <property type="entry name" value="DNK_dom"/>
</dbReference>
<dbReference type="Gene3D" id="3.40.50.300">
    <property type="entry name" value="P-loop containing nucleotide triphosphate hydrolases"/>
    <property type="match status" value="1"/>
</dbReference>
<dbReference type="PANTHER" id="PTHR10513:SF15">
    <property type="entry name" value="NADH DEHYDROGENASE [UBIQUINONE] 1 ALPHA SUBCOMPLEX SUBUNIT 10, MITOCHONDRIAL"/>
    <property type="match status" value="1"/>
</dbReference>